<proteinExistence type="predicted"/>
<dbReference type="EMBL" id="NUWN01000013">
    <property type="protein sequence ID" value="PFK46630.1"/>
    <property type="molecule type" value="Genomic_DNA"/>
</dbReference>
<keyword evidence="1" id="KW-0812">Transmembrane</keyword>
<dbReference type="InterPro" id="IPR009589">
    <property type="entry name" value="PH_YyaB-like"/>
</dbReference>
<accession>A0A2B0MYL7</accession>
<organism evidence="3 4">
    <name type="scientific">Bacillus cereus</name>
    <dbReference type="NCBI Taxonomy" id="1396"/>
    <lineage>
        <taxon>Bacteria</taxon>
        <taxon>Bacillati</taxon>
        <taxon>Bacillota</taxon>
        <taxon>Bacilli</taxon>
        <taxon>Bacillales</taxon>
        <taxon>Bacillaceae</taxon>
        <taxon>Bacillus</taxon>
        <taxon>Bacillus cereus group</taxon>
    </lineage>
</organism>
<dbReference type="RefSeq" id="WP_098489702.1">
    <property type="nucleotide sequence ID" value="NZ_NUWN01000013.1"/>
</dbReference>
<evidence type="ECO:0000313" key="3">
    <source>
        <dbReference type="EMBL" id="PFK46630.1"/>
    </source>
</evidence>
<keyword evidence="1" id="KW-1133">Transmembrane helix</keyword>
<gene>
    <name evidence="3" type="ORF">COI93_03660</name>
</gene>
<feature type="domain" description="Uncharacterized protein YyaB-like PH" evidence="2">
    <location>
        <begin position="52"/>
        <end position="124"/>
    </location>
</feature>
<dbReference type="Pfam" id="PF06713">
    <property type="entry name" value="bPH_4"/>
    <property type="match status" value="1"/>
</dbReference>
<dbReference type="GO" id="GO:0030153">
    <property type="term" value="P:bacteriocin immunity"/>
    <property type="evidence" value="ECO:0007669"/>
    <property type="project" value="InterPro"/>
</dbReference>
<evidence type="ECO:0000313" key="4">
    <source>
        <dbReference type="Proteomes" id="UP000242656"/>
    </source>
</evidence>
<reference evidence="3 4" key="1">
    <citation type="submission" date="2017-09" db="EMBL/GenBank/DDBJ databases">
        <title>Large-scale bioinformatics analysis of Bacillus genomes uncovers conserved roles of natural products in bacterial physiology.</title>
        <authorList>
            <consortium name="Agbiome Team Llc"/>
            <person name="Bleich R.M."/>
            <person name="Grubbs K.J."/>
            <person name="Santa Maria K.C."/>
            <person name="Allen S.E."/>
            <person name="Farag S."/>
            <person name="Shank E.A."/>
            <person name="Bowers A."/>
        </authorList>
    </citation>
    <scope>NUCLEOTIDE SEQUENCE [LARGE SCALE GENOMIC DNA]</scope>
    <source>
        <strain evidence="3 4">AFS083043</strain>
    </source>
</reference>
<feature type="transmembrane region" description="Helical" evidence="1">
    <location>
        <begin position="9"/>
        <end position="26"/>
    </location>
</feature>
<keyword evidence="1" id="KW-0472">Membrane</keyword>
<feature type="transmembrane region" description="Helical" evidence="1">
    <location>
        <begin position="32"/>
        <end position="50"/>
    </location>
</feature>
<comment type="caution">
    <text evidence="3">The sequence shown here is derived from an EMBL/GenBank/DDBJ whole genome shotgun (WGS) entry which is preliminary data.</text>
</comment>
<protein>
    <recommendedName>
        <fullName evidence="2">Uncharacterized protein YyaB-like PH domain-containing protein</fullName>
    </recommendedName>
</protein>
<sequence>MYFPSKKSAWLYPIYLVAVAACFAPFLAGRDYFLLFLTVPFAILLIWSWFTTGYRVEDEQLVIRYGPMKKRILIKEIRKISKTKNPLAAPALSFDRIEILYGSQFETELVSPRDTKQFVSLIKSTHPQIEVANNLIHE</sequence>
<dbReference type="PROSITE" id="PS51257">
    <property type="entry name" value="PROKAR_LIPOPROTEIN"/>
    <property type="match status" value="1"/>
</dbReference>
<dbReference type="Proteomes" id="UP000242656">
    <property type="component" value="Unassembled WGS sequence"/>
</dbReference>
<evidence type="ECO:0000259" key="2">
    <source>
        <dbReference type="Pfam" id="PF06713"/>
    </source>
</evidence>
<name>A0A2B0MYL7_BACCE</name>
<evidence type="ECO:0000256" key="1">
    <source>
        <dbReference type="SAM" id="Phobius"/>
    </source>
</evidence>
<dbReference type="AlphaFoldDB" id="A0A2B0MYL7"/>